<evidence type="ECO:0000256" key="5">
    <source>
        <dbReference type="ARBA" id="ARBA00023014"/>
    </source>
</evidence>
<dbReference type="InterPro" id="IPR000808">
    <property type="entry name" value="Mrp-like_CS"/>
</dbReference>
<dbReference type="GO" id="GO:0046872">
    <property type="term" value="F:metal ion binding"/>
    <property type="evidence" value="ECO:0007669"/>
    <property type="project" value="UniProtKB-KW"/>
</dbReference>
<proteinExistence type="inferred from homology"/>
<evidence type="ECO:0000313" key="8">
    <source>
        <dbReference type="Proteomes" id="UP001164390"/>
    </source>
</evidence>
<keyword evidence="8" id="KW-1185">Reference proteome</keyword>
<protein>
    <recommendedName>
        <fullName evidence="6">Iron-sulfur cluster carrier protein</fullName>
    </recommendedName>
</protein>
<evidence type="ECO:0000256" key="1">
    <source>
        <dbReference type="ARBA" id="ARBA00022723"/>
    </source>
</evidence>
<comment type="function">
    <text evidence="6">Binds and transfers iron-sulfur (Fe-S) clusters to target apoproteins. Can hydrolyze ATP.</text>
</comment>
<dbReference type="GO" id="GO:0016226">
    <property type="term" value="P:iron-sulfur cluster assembly"/>
    <property type="evidence" value="ECO:0007669"/>
    <property type="project" value="InterPro"/>
</dbReference>
<dbReference type="CDD" id="cd02037">
    <property type="entry name" value="Mrp_NBP35"/>
    <property type="match status" value="1"/>
</dbReference>
<organism evidence="7 8">
    <name type="scientific">Solicola gregarius</name>
    <dbReference type="NCBI Taxonomy" id="2908642"/>
    <lineage>
        <taxon>Bacteria</taxon>
        <taxon>Bacillati</taxon>
        <taxon>Actinomycetota</taxon>
        <taxon>Actinomycetes</taxon>
        <taxon>Propionibacteriales</taxon>
        <taxon>Nocardioidaceae</taxon>
        <taxon>Solicola</taxon>
    </lineage>
</organism>
<comment type="similarity">
    <text evidence="6">Belongs to the Mrp/NBP35 ATP-binding proteins family.</text>
</comment>
<comment type="subunit">
    <text evidence="6">Homodimer.</text>
</comment>
<dbReference type="Pfam" id="PF10609">
    <property type="entry name" value="ParA"/>
    <property type="match status" value="1"/>
</dbReference>
<feature type="binding site" evidence="6">
    <location>
        <begin position="121"/>
        <end position="128"/>
    </location>
    <ligand>
        <name>ATP</name>
        <dbReference type="ChEBI" id="CHEBI:30616"/>
    </ligand>
</feature>
<dbReference type="SUPFAM" id="SSF117916">
    <property type="entry name" value="Fe-S cluster assembly (FSCA) domain-like"/>
    <property type="match status" value="1"/>
</dbReference>
<keyword evidence="4 6" id="KW-0408">Iron</keyword>
<dbReference type="PROSITE" id="PS01215">
    <property type="entry name" value="MRP"/>
    <property type="match status" value="1"/>
</dbReference>
<reference evidence="7" key="1">
    <citation type="submission" date="2022-01" db="EMBL/GenBank/DDBJ databases">
        <title>Nocardioidaceae gen. sp. A5X3R13.</title>
        <authorList>
            <person name="Lopez Marin M.A."/>
            <person name="Uhlik O."/>
        </authorList>
    </citation>
    <scope>NUCLEOTIDE SEQUENCE</scope>
    <source>
        <strain evidence="7">A5X3R13</strain>
    </source>
</reference>
<keyword evidence="1 6" id="KW-0479">Metal-binding</keyword>
<dbReference type="Gene3D" id="3.40.50.300">
    <property type="entry name" value="P-loop containing nucleotide triphosphate hydrolases"/>
    <property type="match status" value="1"/>
</dbReference>
<name>A0AA46TMR2_9ACTN</name>
<evidence type="ECO:0000313" key="7">
    <source>
        <dbReference type="EMBL" id="UYM07789.1"/>
    </source>
</evidence>
<dbReference type="KEGG" id="sgrg:L0C25_12180"/>
<dbReference type="GO" id="GO:0140663">
    <property type="term" value="F:ATP-dependent FeS chaperone activity"/>
    <property type="evidence" value="ECO:0007669"/>
    <property type="project" value="InterPro"/>
</dbReference>
<dbReference type="RefSeq" id="WP_271636763.1">
    <property type="nucleotide sequence ID" value="NZ_CP094970.1"/>
</dbReference>
<dbReference type="InterPro" id="IPR019591">
    <property type="entry name" value="Mrp/NBP35_ATP-bd"/>
</dbReference>
<keyword evidence="2 6" id="KW-0547">Nucleotide-binding</keyword>
<evidence type="ECO:0000256" key="2">
    <source>
        <dbReference type="ARBA" id="ARBA00022741"/>
    </source>
</evidence>
<dbReference type="AlphaFoldDB" id="A0AA46TMR2"/>
<dbReference type="PANTHER" id="PTHR42961:SF2">
    <property type="entry name" value="IRON-SULFUR PROTEIN NUBPL"/>
    <property type="match status" value="1"/>
</dbReference>
<dbReference type="Gene3D" id="3.30.300.130">
    <property type="entry name" value="Fe-S cluster assembly (FSCA)"/>
    <property type="match status" value="1"/>
</dbReference>
<dbReference type="EMBL" id="CP094970">
    <property type="protein sequence ID" value="UYM07789.1"/>
    <property type="molecule type" value="Genomic_DNA"/>
</dbReference>
<evidence type="ECO:0000256" key="4">
    <source>
        <dbReference type="ARBA" id="ARBA00023004"/>
    </source>
</evidence>
<accession>A0AA46TMR2</accession>
<dbReference type="Proteomes" id="UP001164390">
    <property type="component" value="Chromosome"/>
</dbReference>
<evidence type="ECO:0000256" key="3">
    <source>
        <dbReference type="ARBA" id="ARBA00022840"/>
    </source>
</evidence>
<dbReference type="InterPro" id="IPR034904">
    <property type="entry name" value="FSCA_dom_sf"/>
</dbReference>
<keyword evidence="3 6" id="KW-0067">ATP-binding</keyword>
<dbReference type="InterPro" id="IPR033756">
    <property type="entry name" value="YlxH/NBP35"/>
</dbReference>
<evidence type="ECO:0000256" key="6">
    <source>
        <dbReference type="HAMAP-Rule" id="MF_02040"/>
    </source>
</evidence>
<dbReference type="GO" id="GO:0005524">
    <property type="term" value="F:ATP binding"/>
    <property type="evidence" value="ECO:0007669"/>
    <property type="project" value="UniProtKB-UniRule"/>
</dbReference>
<dbReference type="InterPro" id="IPR027417">
    <property type="entry name" value="P-loop_NTPase"/>
</dbReference>
<gene>
    <name evidence="7" type="ORF">L0C25_12180</name>
</gene>
<dbReference type="GO" id="GO:0016887">
    <property type="term" value="F:ATP hydrolysis activity"/>
    <property type="evidence" value="ECO:0007669"/>
    <property type="project" value="UniProtKB-UniRule"/>
</dbReference>
<sequence length="374" mass="38458">MRTLGARVDADTLARVRTAVGSLVEPSLRHRLDELGMVGDVSAVRGGVRVVVHLPSTALPGQDRLRDAVRAAARVDGVGSVDVEVEPMSDSGRMDVARTLKAAPGLNTLGSRTRVYAVASGKGGVGKSVVTANLAAALAAAGQRVGVIDADVWGYSVPQLFGVREAPVALKGVMLPVRAHDVSLMSVGFFVDDAQPVVWRGPMLHKALEQFVGDVYWGELDVLLLDLPPGTGDVPMSLIELLPDVQLLLVTTPQAAVAAVAGRVAAMATDSRVPVAGVVENMSSISCDGCGAETPLFDGDAGASLAGSLGVPLLGRVPVDRELTRCADAGVPAVLEQPGSPAAVELSRVAATLPSHEPTLAGRSLPLFVSSESS</sequence>
<dbReference type="PANTHER" id="PTHR42961">
    <property type="entry name" value="IRON-SULFUR PROTEIN NUBPL"/>
    <property type="match status" value="1"/>
</dbReference>
<dbReference type="InterPro" id="IPR044304">
    <property type="entry name" value="NUBPL-like"/>
</dbReference>
<keyword evidence="6" id="KW-0378">Hydrolase</keyword>
<dbReference type="HAMAP" id="MF_02040">
    <property type="entry name" value="Mrp_NBP35"/>
    <property type="match status" value="1"/>
</dbReference>
<keyword evidence="5 6" id="KW-0411">Iron-sulfur</keyword>
<dbReference type="GO" id="GO:0051539">
    <property type="term" value="F:4 iron, 4 sulfur cluster binding"/>
    <property type="evidence" value="ECO:0007669"/>
    <property type="project" value="TreeGrafter"/>
</dbReference>
<dbReference type="SUPFAM" id="SSF52540">
    <property type="entry name" value="P-loop containing nucleoside triphosphate hydrolases"/>
    <property type="match status" value="1"/>
</dbReference>